<feature type="compositionally biased region" description="Polar residues" evidence="2">
    <location>
        <begin position="162"/>
        <end position="176"/>
    </location>
</feature>
<proteinExistence type="predicted"/>
<keyword evidence="1" id="KW-0175">Coiled coil</keyword>
<evidence type="ECO:0000313" key="3">
    <source>
        <dbReference type="EMBL" id="KAF5254992.1"/>
    </source>
</evidence>
<feature type="region of interest" description="Disordered" evidence="2">
    <location>
        <begin position="116"/>
        <end position="176"/>
    </location>
</feature>
<accession>A0A8H5ECM6</accession>
<dbReference type="EMBL" id="JABEVY010000009">
    <property type="protein sequence ID" value="KAF5254992.1"/>
    <property type="molecule type" value="Genomic_DNA"/>
</dbReference>
<feature type="coiled-coil region" evidence="1">
    <location>
        <begin position="67"/>
        <end position="94"/>
    </location>
</feature>
<feature type="region of interest" description="Disordered" evidence="2">
    <location>
        <begin position="206"/>
        <end position="232"/>
    </location>
</feature>
<evidence type="ECO:0000256" key="1">
    <source>
        <dbReference type="SAM" id="Coils"/>
    </source>
</evidence>
<dbReference type="Proteomes" id="UP000573603">
    <property type="component" value="Unassembled WGS sequence"/>
</dbReference>
<protein>
    <submittedName>
        <fullName evidence="3">Uncharacterized protein</fullName>
    </submittedName>
</protein>
<keyword evidence="4" id="KW-1185">Reference proteome</keyword>
<sequence length="476" mass="54312">MDDYTSALQQHIDLKNLITKYLASNCDLESKGEALREEYIETRTKFNNAAAAFTTAVKDYEAKLSSVTDCGKTLKKCQEKIRSLEEEIQSQNKLIFSGFVNVFGIPCTRKWLQEQQDLSTTQHPSDDTSPETAVEQAEASPTRDTVISCLRSLDGLPPPVSRGTSTENRGSESNHPCIQEKAEKNAHPTGHRSSNAEPIFLPLPEKRHLSSPQLPPTKRHRAKGSQTLVTPPEKSVEFRELYRQRGNKRKYTIVYYIGAWYIFKCDDHKEPQCFTSPDPLRGASRHLSSKHQLCPADYGVVIKKSGIKVLNCTQTLAKLYNAGLVLKKTNPKPGEVYKTRCDGNRRTYAISVLPWRMDKKVSSLIVEETGLFDDIPDCYEYNQSTHTVRWSYDYDREGIYEQAREYPVMYFDDAYTSENCNVSWLPLCDFQEYNSSDTDVYNQITVKDFIRSTGAVSIIEDKPVGPANRAFRRFWR</sequence>
<evidence type="ECO:0000313" key="4">
    <source>
        <dbReference type="Proteomes" id="UP000573603"/>
    </source>
</evidence>
<gene>
    <name evidence="3" type="ORF">FANTH_207</name>
</gene>
<reference evidence="3 4" key="1">
    <citation type="journal article" date="2020" name="BMC Genomics">
        <title>Correction to: Identification and distribution of gene clusters required for synthesis of sphingolipid metabolism inhibitors in diverse species of the filamentous fungus Fusarium.</title>
        <authorList>
            <person name="Kim H.S."/>
            <person name="Lohmar J.M."/>
            <person name="Busman M."/>
            <person name="Brown D.W."/>
            <person name="Naumann T.A."/>
            <person name="Divon H.H."/>
            <person name="Lysoe E."/>
            <person name="Uhlig S."/>
            <person name="Proctor R.H."/>
        </authorList>
    </citation>
    <scope>NUCLEOTIDE SEQUENCE [LARGE SCALE GENOMIC DNA]</scope>
    <source>
        <strain evidence="3 4">NRRL 25214</strain>
    </source>
</reference>
<evidence type="ECO:0000256" key="2">
    <source>
        <dbReference type="SAM" id="MobiDB-lite"/>
    </source>
</evidence>
<name>A0A8H5ECM6_9HYPO</name>
<dbReference type="AlphaFoldDB" id="A0A8H5ECM6"/>
<organism evidence="3 4">
    <name type="scientific">Fusarium anthophilum</name>
    <dbReference type="NCBI Taxonomy" id="48485"/>
    <lineage>
        <taxon>Eukaryota</taxon>
        <taxon>Fungi</taxon>
        <taxon>Dikarya</taxon>
        <taxon>Ascomycota</taxon>
        <taxon>Pezizomycotina</taxon>
        <taxon>Sordariomycetes</taxon>
        <taxon>Hypocreomycetidae</taxon>
        <taxon>Hypocreales</taxon>
        <taxon>Nectriaceae</taxon>
        <taxon>Fusarium</taxon>
        <taxon>Fusarium fujikuroi species complex</taxon>
    </lineage>
</organism>
<comment type="caution">
    <text evidence="3">The sequence shown here is derived from an EMBL/GenBank/DDBJ whole genome shotgun (WGS) entry which is preliminary data.</text>
</comment>